<proteinExistence type="inferred from homology"/>
<feature type="binding site" evidence="9">
    <location>
        <position position="59"/>
    </location>
    <ligand>
        <name>Zn(2+)</name>
        <dbReference type="ChEBI" id="CHEBI:29105"/>
    </ligand>
</feature>
<protein>
    <recommendedName>
        <fullName evidence="9">Phosphoheptose isomerase</fullName>
        <ecNumber evidence="9">5.3.1.28</ecNumber>
    </recommendedName>
    <alternativeName>
        <fullName evidence="9">Sedoheptulose 7-phosphate isomerase</fullName>
    </alternativeName>
</protein>
<feature type="domain" description="SIS" evidence="10">
    <location>
        <begin position="31"/>
        <end position="184"/>
    </location>
</feature>
<comment type="cofactor">
    <cofactor evidence="9">
        <name>Zn(2+)</name>
        <dbReference type="ChEBI" id="CHEBI:29105"/>
    </cofactor>
    <text evidence="9">Binds 1 zinc ion per subunit.</text>
</comment>
<dbReference type="EC" id="5.3.1.28" evidence="9"/>
<evidence type="ECO:0000256" key="6">
    <source>
        <dbReference type="ARBA" id="ARBA00022833"/>
    </source>
</evidence>
<keyword evidence="12" id="KW-1185">Reference proteome</keyword>
<organism evidence="11 12">
    <name type="scientific">Mucilaginibacter pocheonensis</name>
    <dbReference type="NCBI Taxonomy" id="398050"/>
    <lineage>
        <taxon>Bacteria</taxon>
        <taxon>Pseudomonadati</taxon>
        <taxon>Bacteroidota</taxon>
        <taxon>Sphingobacteriia</taxon>
        <taxon>Sphingobacteriales</taxon>
        <taxon>Sphingobacteriaceae</taxon>
        <taxon>Mucilaginibacter</taxon>
    </lineage>
</organism>
<dbReference type="PANTHER" id="PTHR30390:SF6">
    <property type="entry name" value="DNAA INITIATOR-ASSOCIATING PROTEIN DIAA"/>
    <property type="match status" value="1"/>
</dbReference>
<dbReference type="NCBIfam" id="TIGR00441">
    <property type="entry name" value="gmhA"/>
    <property type="match status" value="1"/>
</dbReference>
<feature type="binding site" evidence="9">
    <location>
        <begin position="88"/>
        <end position="89"/>
    </location>
    <ligand>
        <name>substrate</name>
    </ligand>
</feature>
<feature type="binding site" evidence="9">
    <location>
        <position position="55"/>
    </location>
    <ligand>
        <name>Zn(2+)</name>
        <dbReference type="ChEBI" id="CHEBI:29105"/>
    </ligand>
</feature>
<dbReference type="GO" id="GO:0016853">
    <property type="term" value="F:isomerase activity"/>
    <property type="evidence" value="ECO:0007669"/>
    <property type="project" value="UniProtKB-KW"/>
</dbReference>
<evidence type="ECO:0000256" key="5">
    <source>
        <dbReference type="ARBA" id="ARBA00022723"/>
    </source>
</evidence>
<evidence type="ECO:0000256" key="2">
    <source>
        <dbReference type="ARBA" id="ARBA00004496"/>
    </source>
</evidence>
<feature type="binding site" evidence="9">
    <location>
        <position position="166"/>
    </location>
    <ligand>
        <name>substrate</name>
    </ligand>
</feature>
<feature type="binding site" evidence="9">
    <location>
        <position position="119"/>
    </location>
    <ligand>
        <name>substrate</name>
    </ligand>
</feature>
<dbReference type="Gene3D" id="3.40.50.10490">
    <property type="entry name" value="Glucose-6-phosphate isomerase like protein, domain 1"/>
    <property type="match status" value="1"/>
</dbReference>
<evidence type="ECO:0000256" key="4">
    <source>
        <dbReference type="ARBA" id="ARBA00022490"/>
    </source>
</evidence>
<keyword evidence="7 9" id="KW-0413">Isomerase</keyword>
<dbReference type="InterPro" id="IPR001347">
    <property type="entry name" value="SIS_dom"/>
</dbReference>
<comment type="subcellular location">
    <subcellularLocation>
        <location evidence="2 9">Cytoplasm</location>
    </subcellularLocation>
</comment>
<evidence type="ECO:0000313" key="11">
    <source>
        <dbReference type="EMBL" id="MDR6944283.1"/>
    </source>
</evidence>
<keyword evidence="6 9" id="KW-0862">Zinc</keyword>
<dbReference type="HAMAP" id="MF_00067">
    <property type="entry name" value="GmhA"/>
    <property type="match status" value="1"/>
</dbReference>
<dbReference type="InterPro" id="IPR035461">
    <property type="entry name" value="GmhA/DiaA"/>
</dbReference>
<comment type="function">
    <text evidence="9">Catalyzes the isomerization of sedoheptulose 7-phosphate in D-glycero-D-manno-heptose 7-phosphate.</text>
</comment>
<dbReference type="SUPFAM" id="SSF53697">
    <property type="entry name" value="SIS domain"/>
    <property type="match status" value="1"/>
</dbReference>
<dbReference type="Proteomes" id="UP001247620">
    <property type="component" value="Unassembled WGS sequence"/>
</dbReference>
<dbReference type="InterPro" id="IPR046348">
    <property type="entry name" value="SIS_dom_sf"/>
</dbReference>
<evidence type="ECO:0000259" key="10">
    <source>
        <dbReference type="PROSITE" id="PS51464"/>
    </source>
</evidence>
<comment type="pathway">
    <text evidence="9">Carbohydrate biosynthesis; D-glycero-D-manno-heptose 7-phosphate biosynthesis; D-glycero-alpha-D-manno-heptose 7-phosphate and D-glycero-beta-D-manno-heptose 7-phosphate from sedoheptulose 7-phosphate: step 1/1.</text>
</comment>
<dbReference type="EMBL" id="JAVDUU010000004">
    <property type="protein sequence ID" value="MDR6944283.1"/>
    <property type="molecule type" value="Genomic_DNA"/>
</dbReference>
<name>A0ABU1TFV6_9SPHI</name>
<evidence type="ECO:0000256" key="7">
    <source>
        <dbReference type="ARBA" id="ARBA00023235"/>
    </source>
</evidence>
<feature type="binding site" evidence="9">
    <location>
        <position position="166"/>
    </location>
    <ligand>
        <name>Zn(2+)</name>
        <dbReference type="ChEBI" id="CHEBI:29105"/>
    </ligand>
</feature>
<comment type="miscellaneous">
    <text evidence="9">The reaction produces a racemic mixture of D-glycero-alpha-D-manno-heptose 7-phosphate and D-glycero-beta-D-manno-heptose 7-phosphate.</text>
</comment>
<evidence type="ECO:0000256" key="9">
    <source>
        <dbReference type="HAMAP-Rule" id="MF_00067"/>
    </source>
</evidence>
<evidence type="ECO:0000256" key="1">
    <source>
        <dbReference type="ARBA" id="ARBA00000348"/>
    </source>
</evidence>
<keyword evidence="4 9" id="KW-0963">Cytoplasm</keyword>
<accession>A0ABU1TFV6</accession>
<sequence length="184" mass="19439">MVLEELNEHSITIKKVVEVLIADIEAGSELISSTIKNGNKVLLAGNGGSAGDAQHIAAELTGRFVKERKPLPGIALTTDTSAITAIANDYGYEHVFSRQLEAFAQPGDLFIGISTSGNSMGIINAIQSAKNLNCKTIGLTGKDGGKMNGMCDVNIVVPSDTTARIQEMHILIGHIFCKAVDALF</sequence>
<reference evidence="11 12" key="1">
    <citation type="submission" date="2023-07" db="EMBL/GenBank/DDBJ databases">
        <title>Sorghum-associated microbial communities from plants grown in Nebraska, USA.</title>
        <authorList>
            <person name="Schachtman D."/>
        </authorList>
    </citation>
    <scope>NUCLEOTIDE SEQUENCE [LARGE SCALE GENOMIC DNA]</scope>
    <source>
        <strain evidence="11 12">3262</strain>
    </source>
</reference>
<keyword evidence="8 9" id="KW-0119">Carbohydrate metabolism</keyword>
<gene>
    <name evidence="9" type="primary">gmhA</name>
    <name evidence="11" type="ORF">J2W55_004143</name>
</gene>
<keyword evidence="5 9" id="KW-0479">Metal-binding</keyword>
<feature type="binding site" evidence="9">
    <location>
        <begin position="46"/>
        <end position="48"/>
    </location>
    <ligand>
        <name>substrate</name>
    </ligand>
</feature>
<dbReference type="RefSeq" id="WP_310100060.1">
    <property type="nucleotide sequence ID" value="NZ_JAVDUU010000004.1"/>
</dbReference>
<feature type="binding site" evidence="9">
    <location>
        <position position="59"/>
    </location>
    <ligand>
        <name>substrate</name>
    </ligand>
</feature>
<evidence type="ECO:0000313" key="12">
    <source>
        <dbReference type="Proteomes" id="UP001247620"/>
    </source>
</evidence>
<dbReference type="InterPro" id="IPR050099">
    <property type="entry name" value="SIS_GmhA/DiaA_subfam"/>
</dbReference>
<comment type="catalytic activity">
    <reaction evidence="1 9">
        <text>2 D-sedoheptulose 7-phosphate = D-glycero-alpha-D-manno-heptose 7-phosphate + D-glycero-beta-D-manno-heptose 7-phosphate</text>
        <dbReference type="Rhea" id="RHEA:27489"/>
        <dbReference type="ChEBI" id="CHEBI:57483"/>
        <dbReference type="ChEBI" id="CHEBI:60203"/>
        <dbReference type="ChEBI" id="CHEBI:60204"/>
        <dbReference type="EC" id="5.3.1.28"/>
    </reaction>
</comment>
<evidence type="ECO:0000256" key="3">
    <source>
        <dbReference type="ARBA" id="ARBA00009894"/>
    </source>
</evidence>
<dbReference type="Pfam" id="PF13580">
    <property type="entry name" value="SIS_2"/>
    <property type="match status" value="1"/>
</dbReference>
<dbReference type="InterPro" id="IPR004515">
    <property type="entry name" value="Phosphoheptose_Isoase"/>
</dbReference>
<comment type="caution">
    <text evidence="11">The sequence shown here is derived from an EMBL/GenBank/DDBJ whole genome shotgun (WGS) entry which is preliminary data.</text>
</comment>
<dbReference type="PROSITE" id="PS51464">
    <property type="entry name" value="SIS"/>
    <property type="match status" value="1"/>
</dbReference>
<dbReference type="PANTHER" id="PTHR30390">
    <property type="entry name" value="SEDOHEPTULOSE 7-PHOSPHATE ISOMERASE / DNAA INITIATOR-ASSOCIATING FACTOR FOR REPLICATION INITIATION"/>
    <property type="match status" value="1"/>
</dbReference>
<feature type="binding site" evidence="9">
    <location>
        <begin position="114"/>
        <end position="116"/>
    </location>
    <ligand>
        <name>substrate</name>
    </ligand>
</feature>
<comment type="similarity">
    <text evidence="3 9">Belongs to the SIS family. GmhA subfamily.</text>
</comment>
<dbReference type="CDD" id="cd05006">
    <property type="entry name" value="SIS_GmhA"/>
    <property type="match status" value="1"/>
</dbReference>
<evidence type="ECO:0000256" key="8">
    <source>
        <dbReference type="ARBA" id="ARBA00023277"/>
    </source>
</evidence>
<feature type="binding site" evidence="9">
    <location>
        <position position="174"/>
    </location>
    <ligand>
        <name>Zn(2+)</name>
        <dbReference type="ChEBI" id="CHEBI:29105"/>
    </ligand>
</feature>